<dbReference type="PANTHER" id="PTHR30201:SF2">
    <property type="entry name" value="2-(5''-TRIPHOSPHORIBOSYL)-3'-DEPHOSPHOCOENZYME-A SYNTHASE"/>
    <property type="match status" value="1"/>
</dbReference>
<dbReference type="Pfam" id="PF01874">
    <property type="entry name" value="CitG"/>
    <property type="match status" value="1"/>
</dbReference>
<dbReference type="GO" id="GO:0005524">
    <property type="term" value="F:ATP binding"/>
    <property type="evidence" value="ECO:0007669"/>
    <property type="project" value="UniProtKB-KW"/>
</dbReference>
<sequence>MFSVTGGVNTHKGAIFSIGLLCAAAGFQFRDQDHVTAESMAFLSSQIAKTEMEREWDNILRRPPHTKGERLFLRYGNRGIRGEAAEGYPSVLAVFPEFEKELASGAQMNAVKLQTLFRLMAITEDTNVLARCGTEALAWMKKTAGQVLTAGGAYSEKGMALIKKLDAIFTARNISPGGCADLLSAVLFLHQLEHLQPI</sequence>
<keyword evidence="3 6" id="KW-0808">Transferase</keyword>
<dbReference type="Gene3D" id="1.10.4200.10">
    <property type="entry name" value="Triphosphoribosyl-dephospho-CoA protein"/>
    <property type="match status" value="1"/>
</dbReference>
<keyword evidence="5" id="KW-0067">ATP-binding</keyword>
<protein>
    <recommendedName>
        <fullName evidence="2">triphosphoribosyl-dephospho-CoA synthase</fullName>
        <ecNumber evidence="2">2.4.2.52</ecNumber>
    </recommendedName>
</protein>
<dbReference type="GO" id="GO:0046917">
    <property type="term" value="F:triphosphoribosyl-dephospho-CoA synthase activity"/>
    <property type="evidence" value="ECO:0007669"/>
    <property type="project" value="UniProtKB-EC"/>
</dbReference>
<accession>A0A6N8I0X6</accession>
<evidence type="ECO:0000256" key="1">
    <source>
        <dbReference type="ARBA" id="ARBA00001210"/>
    </source>
</evidence>
<keyword evidence="4" id="KW-0547">Nucleotide-binding</keyword>
<dbReference type="InterPro" id="IPR002736">
    <property type="entry name" value="CitG"/>
</dbReference>
<evidence type="ECO:0000256" key="4">
    <source>
        <dbReference type="ARBA" id="ARBA00022741"/>
    </source>
</evidence>
<evidence type="ECO:0000256" key="5">
    <source>
        <dbReference type="ARBA" id="ARBA00022840"/>
    </source>
</evidence>
<keyword evidence="7" id="KW-1185">Reference proteome</keyword>
<dbReference type="GO" id="GO:0016757">
    <property type="term" value="F:glycosyltransferase activity"/>
    <property type="evidence" value="ECO:0007669"/>
    <property type="project" value="UniProtKB-KW"/>
</dbReference>
<dbReference type="Proteomes" id="UP000469440">
    <property type="component" value="Unassembled WGS sequence"/>
</dbReference>
<comment type="caution">
    <text evidence="6">The sequence shown here is derived from an EMBL/GenBank/DDBJ whole genome shotgun (WGS) entry which is preliminary data.</text>
</comment>
<name>A0A6N8I0X6_9FIRM</name>
<evidence type="ECO:0000256" key="2">
    <source>
        <dbReference type="ARBA" id="ARBA00012074"/>
    </source>
</evidence>
<evidence type="ECO:0000256" key="3">
    <source>
        <dbReference type="ARBA" id="ARBA00022679"/>
    </source>
</evidence>
<organism evidence="6 7">
    <name type="scientific">Caproicibacter fermentans</name>
    <dbReference type="NCBI Taxonomy" id="2576756"/>
    <lineage>
        <taxon>Bacteria</taxon>
        <taxon>Bacillati</taxon>
        <taxon>Bacillota</taxon>
        <taxon>Clostridia</taxon>
        <taxon>Eubacteriales</taxon>
        <taxon>Acutalibacteraceae</taxon>
        <taxon>Caproicibacter</taxon>
    </lineage>
</organism>
<dbReference type="GO" id="GO:0051191">
    <property type="term" value="P:prosthetic group biosynthetic process"/>
    <property type="evidence" value="ECO:0007669"/>
    <property type="project" value="TreeGrafter"/>
</dbReference>
<gene>
    <name evidence="6" type="primary">citG</name>
    <name evidence="6" type="ORF">CAFE_20820</name>
</gene>
<dbReference type="EC" id="2.4.2.52" evidence="2"/>
<evidence type="ECO:0000313" key="7">
    <source>
        <dbReference type="Proteomes" id="UP000469440"/>
    </source>
</evidence>
<comment type="catalytic activity">
    <reaction evidence="1">
        <text>3'-dephospho-CoA + ATP = 2'-(5''-triphospho-alpha-D-ribosyl)-3'-dephospho-CoA + adenine</text>
        <dbReference type="Rhea" id="RHEA:15117"/>
        <dbReference type="ChEBI" id="CHEBI:16708"/>
        <dbReference type="ChEBI" id="CHEBI:30616"/>
        <dbReference type="ChEBI" id="CHEBI:57328"/>
        <dbReference type="ChEBI" id="CHEBI:61378"/>
        <dbReference type="EC" id="2.4.2.52"/>
    </reaction>
</comment>
<dbReference type="EMBL" id="VWXL01000054">
    <property type="protein sequence ID" value="MVB11367.1"/>
    <property type="molecule type" value="Genomic_DNA"/>
</dbReference>
<dbReference type="PANTHER" id="PTHR30201">
    <property type="entry name" value="TRIPHOSPHORIBOSYL-DEPHOSPHO-COA SYNTHASE"/>
    <property type="match status" value="1"/>
</dbReference>
<dbReference type="AlphaFoldDB" id="A0A6N8I0X6"/>
<keyword evidence="6" id="KW-0328">Glycosyltransferase</keyword>
<evidence type="ECO:0000313" key="6">
    <source>
        <dbReference type="EMBL" id="MVB11367.1"/>
    </source>
</evidence>
<reference evidence="6 7" key="1">
    <citation type="submission" date="2019-09" db="EMBL/GenBank/DDBJ databases">
        <title>Genome sequence of Clostridium sp. EA1.</title>
        <authorList>
            <person name="Poehlein A."/>
            <person name="Bengelsdorf F.R."/>
            <person name="Daniel R."/>
        </authorList>
    </citation>
    <scope>NUCLEOTIDE SEQUENCE [LARGE SCALE GENOMIC DNA]</scope>
    <source>
        <strain evidence="6 7">EA1</strain>
    </source>
</reference>
<proteinExistence type="predicted"/>